<dbReference type="RefSeq" id="WP_264732465.1">
    <property type="nucleotide sequence ID" value="NZ_JAPDNR010000001.1"/>
</dbReference>
<sequence length="2288" mass="261222">MPELKFITTDKNSGFPEYLDFATLRKAGIQHIADFSGKIWTDHNLHDPGITMLEALCYVLTDLDYRTRLDFKDLVAAPATEEDTGENFFTAAQILGNNPLTITDIRKILIDIKGVRNAWLELPQKGEYTLSWNCEAGKLQNLPPTGTHDTPVPLKGLYKVCIEPDDVYAAAYEKDACGNDVFPIDKILTTIKERLHQHRNLCEDFAEIKVLPKELISLCLHVELKANFDPEDVLVNIYSKIQDYFSPAPAFYTLQELLEKGRTMEEIFEGRPYDFKGNKALQQNGFIDTKELENLQRITEIHASDLYRIIMTVDGVAGITRLLMKDADEDSFEQIDINDVPIPNDGEEWCLKLKDFHRPVLSPELSNVIFYRNNVPFTADLQKVKQRYVKAISDYNKSPKSNTALDTVIPEGRQLNLAQYNSVQYEFPQVYLVGKNEVPTKATAARKAQSLQLQAYLLFYDRLLADYFAQLANIRKLFSLGKITPATQQTYFAADISHVPQLPALLRYEKKLPVTTAGNVAPGARLAYEPAPDGSGRKTYPSLFQRDEAIRRITKACNNNTVKRIVEQQEDSGNWYLQLTDMAGDLLLEGAIYFESEQLAQQAVRDIIFLAGLEGSYSRINNREEDEYSFDVIYNNTGYTEMLAALYETAEEYNERKEKFQNHLLARFAEDFTDYALMMYNISGKQNDPARNIADKAAFLATYPETSANRAKAFDHTQPAAGFPVCGLQQRMAGLMGIRQEPAASLNNFDLVQAVRQKAFACSLPGLNTPLFISTSLYEETEFETVTTLFREIAAAKHNYRPYGCPGEGVFGFTVRSPQDSEIWIEAKCTIECNQAADRDALIDWLVKFFEDNGQYKLITRSQEGHYFLLPDDKGNTLLKSTVGYDTDIAALDAGYDCLDILQDGQAWEIRYDATAANYSIVILDTRQQPVVLLAKHPRNFNSKADADKALIQLQQYFRKKYLVYTREYTTVHSWQTLEQELPAWVSAFTFNDRTQLPVNWSSFVELAADAANYKWRKDAEEIYHLEVVRTTAEPDAQPLVMATHVAGYASLAAVQDAVAYYVGLFNRLWMTVSRTPEAVTAAWYIFQDIDGCEGAGETVLTTLQPVPDGPEVAPFTRSIIRYAADPQNLSVNYSVTDTASCLYVVQLRSPEGILLAESPAVATREEAIRLLEKIQQKAAADELWCVKGNTATVYRFVWKEERSCTALLQSTDVWHTAGEVAHALLQALSHPDGLHLEPVYKQGNGYGYTVYAGKRRFARQVKWYETAAERDAIIQLIKEEWRLLTANIVWMTTTTEHYYFKIKEASGWLLLEEPRYYNSLHEVRTAFYNTVKFGKKREYYQLYDQHQCTYGFQIVDDAGVVIAVHPREYVTEEEREIAIVRVMRFLQDHGQVVSQLKMPGAWRYSWEWLSCAFRPETALEGLEDQQDDEAATAALKELLDLAAKGKDSFKVEGEGEEFRIFLTNGAVRVALHPRIFSTRGQAEITTDRLVAWAKYQLEKAFLKRDITFNGRLLTPADGTSIKSIGYRLWDRTFRMARYCPLFDKEDKRAAALEEMLLHYQRKAPVYTLIERGNAAIVEQNRQYYYQLRGNRLVLWQSIAAYPDAATAMTAFEKDVWGLLELSADNTHYSEWQEGAGYLYLLDKKGNQVASYKEDFESYDHYIAAIRARLRFAKSHGIYLRNNGEYAFRIYNTTAGRCDWDSVHTYPDPEQAIKALREFLRLLRYRGNYCLDEKNETGHYPITLGRVLLDLQRVTKECDNTATQDTAEPEVPPQDEAWNRLQSFLDSLEPGADMFFPYTDYKDECRYTFRLIDKNIYRVARHASWYQSMEKREAARLQLLADIVCKKRLYGWYVQPTKPATQELLGAYFEHPERVNATDLWWSFAKEQISWKQVSETLSGNITLYYYQLIGKNSKVVWESVNRYASAALAQKEQQYFYVYLLEMARAATAYHYEPVLGKKDTYRLSLKDIDGNIIAIAPECITADILENDQATRICNAIMYPVMQNGDGYTFEINNVIQEQEGNKSTYTYTTIWDAIQLYETPDLAFEALKGVCGQLLPDLQQYERGDEDACGPFGIVLTDPNGLLATHPFSYTSMKARKAAMDLVESAISAEGFHLLEHILLRPGEQGTGCTTGEEGVLQTCVDECLCDCDNQPADLTKQEDPLCNTIFKADPYSFRATVVLPGWPQRFRLARFRQFFEDNLRKEAPAHIRLNIVWIGAKQMSQFEKAWQQWLSALSRDNSCDYTDSLQQLNKIILALENIYPAAYLYDDEGGGDRPLIMLDETMLG</sequence>
<protein>
    <submittedName>
        <fullName evidence="1">Uncharacterized protein</fullName>
    </submittedName>
</protein>
<reference evidence="1 2" key="1">
    <citation type="submission" date="2022-10" db="EMBL/GenBank/DDBJ databases">
        <title>Chitinophaga nivalis PC15 sp. nov., isolated from Pyeongchang county, South Korea.</title>
        <authorList>
            <person name="Trinh H.N."/>
        </authorList>
    </citation>
    <scope>NUCLEOTIDE SEQUENCE [LARGE SCALE GENOMIC DNA]</scope>
    <source>
        <strain evidence="1 2">PC14</strain>
    </source>
</reference>
<organism evidence="1 2">
    <name type="scientific">Chitinophaga nivalis</name>
    <dbReference type="NCBI Taxonomy" id="2991709"/>
    <lineage>
        <taxon>Bacteria</taxon>
        <taxon>Pseudomonadati</taxon>
        <taxon>Bacteroidota</taxon>
        <taxon>Chitinophagia</taxon>
        <taxon>Chitinophagales</taxon>
        <taxon>Chitinophagaceae</taxon>
        <taxon>Chitinophaga</taxon>
    </lineage>
</organism>
<dbReference type="Gene3D" id="2.30.29.80">
    <property type="match status" value="1"/>
</dbReference>
<evidence type="ECO:0000313" key="1">
    <source>
        <dbReference type="EMBL" id="MCW3485735.1"/>
    </source>
</evidence>
<dbReference type="Proteomes" id="UP001207742">
    <property type="component" value="Unassembled WGS sequence"/>
</dbReference>
<proteinExistence type="predicted"/>
<comment type="caution">
    <text evidence="1">The sequence shown here is derived from an EMBL/GenBank/DDBJ whole genome shotgun (WGS) entry which is preliminary data.</text>
</comment>
<accession>A0ABT3IP37</accession>
<evidence type="ECO:0000313" key="2">
    <source>
        <dbReference type="Proteomes" id="UP001207742"/>
    </source>
</evidence>
<dbReference type="EMBL" id="JAPDNS010000002">
    <property type="protein sequence ID" value="MCW3485735.1"/>
    <property type="molecule type" value="Genomic_DNA"/>
</dbReference>
<name>A0ABT3IP37_9BACT</name>
<keyword evidence="2" id="KW-1185">Reference proteome</keyword>
<gene>
    <name evidence="1" type="ORF">OL497_17655</name>
</gene>